<evidence type="ECO:0000313" key="1">
    <source>
        <dbReference type="EMBL" id="MTE14650.1"/>
    </source>
</evidence>
<accession>A0A6I3L1H2</accession>
<evidence type="ECO:0000313" key="2">
    <source>
        <dbReference type="Proteomes" id="UP000432464"/>
    </source>
</evidence>
<proteinExistence type="predicted"/>
<dbReference type="Proteomes" id="UP000432464">
    <property type="component" value="Unassembled WGS sequence"/>
</dbReference>
<gene>
    <name evidence="1" type="ORF">GLP40_18005</name>
</gene>
<dbReference type="AlphaFoldDB" id="A0A6I3L1H2"/>
<name>A0A6I3L1H2_9NOCA</name>
<organism evidence="1 2">
    <name type="scientific">Nocardia aurantiaca</name>
    <dbReference type="NCBI Taxonomy" id="2675850"/>
    <lineage>
        <taxon>Bacteria</taxon>
        <taxon>Bacillati</taxon>
        <taxon>Actinomycetota</taxon>
        <taxon>Actinomycetes</taxon>
        <taxon>Mycobacteriales</taxon>
        <taxon>Nocardiaceae</taxon>
        <taxon>Nocardia</taxon>
    </lineage>
</organism>
<comment type="caution">
    <text evidence="1">The sequence shown here is derived from an EMBL/GenBank/DDBJ whole genome shotgun (WGS) entry which is preliminary data.</text>
</comment>
<dbReference type="RefSeq" id="WP_154789116.1">
    <property type="nucleotide sequence ID" value="NZ_WMBB01000008.1"/>
</dbReference>
<reference evidence="1 2" key="1">
    <citation type="submission" date="2019-11" db="EMBL/GenBank/DDBJ databases">
        <title>Nocardia sp. nov. CT2-14 isolated from soil.</title>
        <authorList>
            <person name="Kanchanasin P."/>
            <person name="Tanasupawat S."/>
            <person name="Yuki M."/>
            <person name="Kudo T."/>
        </authorList>
    </citation>
    <scope>NUCLEOTIDE SEQUENCE [LARGE SCALE GENOMIC DNA]</scope>
    <source>
        <strain evidence="1 2">CT2-14</strain>
    </source>
</reference>
<protein>
    <submittedName>
        <fullName evidence="1">Uncharacterized protein</fullName>
    </submittedName>
</protein>
<sequence>MADPEITVRWKKEPDEHDYPAAADYLEMLAEPDVIETVIRALRDAPVTYKKAKDLLRASQLEILPSYNPYVRRDLAKITSGQALSPILVVRGDFGKGVPMQIVDGYHRVCAVYYTDENIAIPVKIAPRLP</sequence>
<keyword evidence="2" id="KW-1185">Reference proteome</keyword>
<dbReference type="EMBL" id="WMBB01000008">
    <property type="protein sequence ID" value="MTE14650.1"/>
    <property type="molecule type" value="Genomic_DNA"/>
</dbReference>